<dbReference type="InterPro" id="IPR003439">
    <property type="entry name" value="ABC_transporter-like_ATP-bd"/>
</dbReference>
<feature type="transmembrane region" description="Helical" evidence="12">
    <location>
        <begin position="397"/>
        <end position="423"/>
    </location>
</feature>
<dbReference type="PANTHER" id="PTHR24221">
    <property type="entry name" value="ATP-BINDING CASSETTE SUB-FAMILY B"/>
    <property type="match status" value="1"/>
</dbReference>
<keyword evidence="2" id="KW-0813">Transport</keyword>
<gene>
    <name evidence="15" type="ordered locus">Amir_3603</name>
</gene>
<dbReference type="PROSITE" id="PS00211">
    <property type="entry name" value="ABC_TRANSPORTER_1"/>
    <property type="match status" value="1"/>
</dbReference>
<evidence type="ECO:0000313" key="15">
    <source>
        <dbReference type="EMBL" id="ACU37492.1"/>
    </source>
</evidence>
<dbReference type="eggNOG" id="COG1132">
    <property type="taxonomic scope" value="Bacteria"/>
</dbReference>
<organism evidence="15 16">
    <name type="scientific">Actinosynnema mirum (strain ATCC 29888 / DSM 43827 / JCM 3225 / NBRC 14064 / NCIMB 13271 / NRRL B-12336 / IMRU 3971 / 101)</name>
    <dbReference type="NCBI Taxonomy" id="446462"/>
    <lineage>
        <taxon>Bacteria</taxon>
        <taxon>Bacillati</taxon>
        <taxon>Actinomycetota</taxon>
        <taxon>Actinomycetes</taxon>
        <taxon>Pseudonocardiales</taxon>
        <taxon>Pseudonocardiaceae</taxon>
        <taxon>Actinosynnema</taxon>
    </lineage>
</organism>
<feature type="compositionally biased region" description="Gly residues" evidence="11">
    <location>
        <begin position="133"/>
        <end position="154"/>
    </location>
</feature>
<sequence>MTSLLVAAPNTPVAAPGPRVRSAVPGRQRWDVPQVLRRPVTAHAVETALLRLPGVTTARANPTTGRVLVLHDRPLDVTEVARALRVAVTIAARVVADRIAKATAAHAGPTGGDPAGDDPTGGDPANGDLANGGPMGGARPGAGSTGRSGAGRGRAGAVRAGAAAGRAGGGRAGASGAGAGGGRASGDQAAGDQVAPVGDQPERGASAARAAGAVDSGRSTAVVVLAAVAALGRSIGRAGLGGTTGAGSGASATPGDRAALEQSTTRGGAAWLDRFAARGSGTAARGTAARGTAARRAAVSGVAVGGAARGSGGTAPDRSTGGGSLGPGSTGLGFAVGAALRRPVALVVAVTGLVTAALGRAVRAVLAPLRRTALGGRLAAHPLAKIIRSHRGALAKAATLSVLCQFAELSLGVLLGWVALILIKGEFALLTTLGVVGASTQLWVLAGAAAVACGVVAGLSYLSGLRWRALGQAVRNEWRARLHDHAQRLEMRHIQRERPTRVAGVLADDVDQLGAFFAGPAAGALQLATSVLVLVPAFLLFAPTVAWVAFLPMPLVAALSLRHRDRSTADHADSGEHRARLRSRLTTNLEAAATVKSSCAEDHEAREVQRLGRECAEAERRTNRHGIRHSEGVRALTTASMTGTLLVGGRQVLSGAVPFEVFSPLIGLPQQVILRLSGLGTTVDQYQRTLSAFDRVQHLLSLPAEPTGGRRLARDAVRGEIVLNRVCYAYPGRPRVLRELSLRAEPGQVTGIVGATGSGKTTIAKLLTRFQEADSGEVLLDGHDVRGLHLPDLRAAIGFVAQDAHLFDGTIADNIRYGAFSATDEQVRAAARTAEAHEFVEALPLGYDTLIGEHGAALSGGQRQRIVLARTVLRNPPVVVLDEATSAVDNKTEAAIQRALARFSKGRTTIVIAHRLSTIRNAHRIHVLDKGGVVAEQGTHDELLARSGLYASLWQLQAGAKP</sequence>
<comment type="subcellular location">
    <subcellularLocation>
        <location evidence="1">Cell membrane</location>
        <topology evidence="1">Multi-pass membrane protein</topology>
    </subcellularLocation>
</comment>
<keyword evidence="5" id="KW-0067">ATP-binding</keyword>
<dbReference type="Gene3D" id="1.20.1560.10">
    <property type="entry name" value="ABC transporter type 1, transmembrane domain"/>
    <property type="match status" value="1"/>
</dbReference>
<keyword evidence="4" id="KW-0547">Nucleotide-binding</keyword>
<evidence type="ECO:0000256" key="11">
    <source>
        <dbReference type="SAM" id="MobiDB-lite"/>
    </source>
</evidence>
<evidence type="ECO:0000256" key="9">
    <source>
        <dbReference type="ARBA" id="ARBA00061644"/>
    </source>
</evidence>
<evidence type="ECO:0000256" key="12">
    <source>
        <dbReference type="SAM" id="Phobius"/>
    </source>
</evidence>
<dbReference type="RefSeq" id="WP_015802380.1">
    <property type="nucleotide sequence ID" value="NC_013093.1"/>
</dbReference>
<keyword evidence="6 12" id="KW-1133">Transmembrane helix</keyword>
<evidence type="ECO:0000256" key="1">
    <source>
        <dbReference type="ARBA" id="ARBA00004651"/>
    </source>
</evidence>
<evidence type="ECO:0000256" key="2">
    <source>
        <dbReference type="ARBA" id="ARBA00022448"/>
    </source>
</evidence>
<accession>C6WBS5</accession>
<evidence type="ECO:0000256" key="3">
    <source>
        <dbReference type="ARBA" id="ARBA00022692"/>
    </source>
</evidence>
<evidence type="ECO:0000256" key="5">
    <source>
        <dbReference type="ARBA" id="ARBA00022840"/>
    </source>
</evidence>
<dbReference type="PROSITE" id="PS50893">
    <property type="entry name" value="ABC_TRANSPORTER_2"/>
    <property type="match status" value="1"/>
</dbReference>
<name>C6WBS5_ACTMD</name>
<feature type="region of interest" description="Disordered" evidence="11">
    <location>
        <begin position="305"/>
        <end position="324"/>
    </location>
</feature>
<dbReference type="KEGG" id="ami:Amir_3603"/>
<dbReference type="InterPro" id="IPR036640">
    <property type="entry name" value="ABC1_TM_sf"/>
</dbReference>
<dbReference type="PANTHER" id="PTHR24221:SF601">
    <property type="entry name" value="ABC TRANSPORTER"/>
    <property type="match status" value="1"/>
</dbReference>
<dbReference type="SMART" id="SM00382">
    <property type="entry name" value="AAA"/>
    <property type="match status" value="1"/>
</dbReference>
<evidence type="ECO:0000256" key="8">
    <source>
        <dbReference type="ARBA" id="ARBA00055053"/>
    </source>
</evidence>
<dbReference type="GO" id="GO:0016887">
    <property type="term" value="F:ATP hydrolysis activity"/>
    <property type="evidence" value="ECO:0007669"/>
    <property type="project" value="InterPro"/>
</dbReference>
<dbReference type="GO" id="GO:0005886">
    <property type="term" value="C:plasma membrane"/>
    <property type="evidence" value="ECO:0007669"/>
    <property type="project" value="UniProtKB-SubCell"/>
</dbReference>
<dbReference type="GO" id="GO:0140359">
    <property type="term" value="F:ABC-type transporter activity"/>
    <property type="evidence" value="ECO:0007669"/>
    <property type="project" value="InterPro"/>
</dbReference>
<dbReference type="HOGENOM" id="CLU_000604_84_3_11"/>
<feature type="region of interest" description="Disordered" evidence="11">
    <location>
        <begin position="103"/>
        <end position="210"/>
    </location>
</feature>
<evidence type="ECO:0000256" key="10">
    <source>
        <dbReference type="ARBA" id="ARBA00071747"/>
    </source>
</evidence>
<reference evidence="15 16" key="1">
    <citation type="journal article" date="2009" name="Stand. Genomic Sci.">
        <title>Complete genome sequence of Actinosynnema mirum type strain (101).</title>
        <authorList>
            <person name="Land M."/>
            <person name="Lapidus A."/>
            <person name="Mayilraj S."/>
            <person name="Chen F."/>
            <person name="Copeland A."/>
            <person name="Del Rio T.G."/>
            <person name="Nolan M."/>
            <person name="Lucas S."/>
            <person name="Tice H."/>
            <person name="Cheng J.F."/>
            <person name="Chertkov O."/>
            <person name="Bruce D."/>
            <person name="Goodwin L."/>
            <person name="Pitluck S."/>
            <person name="Rohde M."/>
            <person name="Goker M."/>
            <person name="Pati A."/>
            <person name="Ivanova N."/>
            <person name="Mavromatis K."/>
            <person name="Chen A."/>
            <person name="Palaniappan K."/>
            <person name="Hauser L."/>
            <person name="Chang Y.J."/>
            <person name="Jeffries C.C."/>
            <person name="Brettin T."/>
            <person name="Detter J.C."/>
            <person name="Han C."/>
            <person name="Chain P."/>
            <person name="Tindall B.J."/>
            <person name="Bristow J."/>
            <person name="Eisen J.A."/>
            <person name="Markowitz V."/>
            <person name="Hugenholtz P."/>
            <person name="Kyrpides N.C."/>
            <person name="Klenk H.P."/>
        </authorList>
    </citation>
    <scope>NUCLEOTIDE SEQUENCE [LARGE SCALE GENOMIC DNA]</scope>
    <source>
        <strain evidence="16">ATCC 29888 / DSM 43827 / JCM 3225 / NBRC 14064 / NCIMB 13271 / NRRL B-12336 / IMRU 3971 / 101</strain>
    </source>
</reference>
<dbReference type="STRING" id="446462.Amir_3603"/>
<dbReference type="InterPro" id="IPR027417">
    <property type="entry name" value="P-loop_NTPase"/>
</dbReference>
<feature type="transmembrane region" description="Helical" evidence="12">
    <location>
        <begin position="540"/>
        <end position="561"/>
    </location>
</feature>
<dbReference type="EMBL" id="CP001630">
    <property type="protein sequence ID" value="ACU37492.1"/>
    <property type="molecule type" value="Genomic_DNA"/>
</dbReference>
<dbReference type="Proteomes" id="UP000002213">
    <property type="component" value="Chromosome"/>
</dbReference>
<dbReference type="Pfam" id="PF00005">
    <property type="entry name" value="ABC_tran"/>
    <property type="match status" value="1"/>
</dbReference>
<dbReference type="PROSITE" id="PS50929">
    <property type="entry name" value="ABC_TM1F"/>
    <property type="match status" value="1"/>
</dbReference>
<evidence type="ECO:0000259" key="13">
    <source>
        <dbReference type="PROSITE" id="PS50893"/>
    </source>
</evidence>
<feature type="compositionally biased region" description="Gly residues" evidence="11">
    <location>
        <begin position="166"/>
        <end position="184"/>
    </location>
</feature>
<proteinExistence type="inferred from homology"/>
<dbReference type="InterPro" id="IPR017871">
    <property type="entry name" value="ABC_transporter-like_CS"/>
</dbReference>
<feature type="region of interest" description="Disordered" evidence="11">
    <location>
        <begin position="239"/>
        <end position="264"/>
    </location>
</feature>
<feature type="compositionally biased region" description="Low complexity" evidence="11">
    <location>
        <begin position="155"/>
        <end position="165"/>
    </location>
</feature>
<protein>
    <recommendedName>
        <fullName evidence="10">Fatty acid ABC transporter ATP-binding/permease protein</fullName>
    </recommendedName>
</protein>
<keyword evidence="7 12" id="KW-0472">Membrane</keyword>
<feature type="compositionally biased region" description="Gly residues" evidence="11">
    <location>
        <begin position="239"/>
        <end position="248"/>
    </location>
</feature>
<evidence type="ECO:0000259" key="14">
    <source>
        <dbReference type="PROSITE" id="PS50929"/>
    </source>
</evidence>
<feature type="domain" description="ABC transporter" evidence="13">
    <location>
        <begin position="721"/>
        <end position="956"/>
    </location>
</feature>
<keyword evidence="16" id="KW-1185">Reference proteome</keyword>
<feature type="domain" description="ABC transmembrane type-1" evidence="14">
    <location>
        <begin position="397"/>
        <end position="688"/>
    </location>
</feature>
<dbReference type="InterPro" id="IPR039421">
    <property type="entry name" value="Type_1_exporter"/>
</dbReference>
<evidence type="ECO:0000256" key="7">
    <source>
        <dbReference type="ARBA" id="ARBA00023136"/>
    </source>
</evidence>
<dbReference type="InterPro" id="IPR003593">
    <property type="entry name" value="AAA+_ATPase"/>
</dbReference>
<dbReference type="Pfam" id="PF00664">
    <property type="entry name" value="ABC_membrane"/>
    <property type="match status" value="1"/>
</dbReference>
<dbReference type="GO" id="GO:0005524">
    <property type="term" value="F:ATP binding"/>
    <property type="evidence" value="ECO:0007669"/>
    <property type="project" value="UniProtKB-KW"/>
</dbReference>
<dbReference type="InterPro" id="IPR011527">
    <property type="entry name" value="ABC1_TM_dom"/>
</dbReference>
<dbReference type="Gene3D" id="3.40.50.300">
    <property type="entry name" value="P-loop containing nucleotide triphosphate hydrolases"/>
    <property type="match status" value="1"/>
</dbReference>
<dbReference type="SUPFAM" id="SSF90123">
    <property type="entry name" value="ABC transporter transmembrane region"/>
    <property type="match status" value="1"/>
</dbReference>
<feature type="transmembrane region" description="Helical" evidence="12">
    <location>
        <begin position="443"/>
        <end position="462"/>
    </location>
</feature>
<comment type="function">
    <text evidence="8">ABC transporter involved in fatty acid import. Transmembrane domains (TMD) form a pore in the membrane and the ATP-binding domain (NBD) is responsible for energy generation.</text>
</comment>
<keyword evidence="3 12" id="KW-0812">Transmembrane</keyword>
<dbReference type="GO" id="GO:0034040">
    <property type="term" value="F:ATPase-coupled lipid transmembrane transporter activity"/>
    <property type="evidence" value="ECO:0007669"/>
    <property type="project" value="TreeGrafter"/>
</dbReference>
<dbReference type="FunFam" id="3.40.50.300:FF:000287">
    <property type="entry name" value="Multidrug ABC transporter ATP-binding protein"/>
    <property type="match status" value="1"/>
</dbReference>
<comment type="similarity">
    <text evidence="9">Belongs to the ABC transporter superfamily. Lipid exporter (TC 3.A.1.106) family.</text>
</comment>
<dbReference type="AlphaFoldDB" id="C6WBS5"/>
<evidence type="ECO:0000256" key="6">
    <source>
        <dbReference type="ARBA" id="ARBA00022989"/>
    </source>
</evidence>
<evidence type="ECO:0000256" key="4">
    <source>
        <dbReference type="ARBA" id="ARBA00022741"/>
    </source>
</evidence>
<evidence type="ECO:0000313" key="16">
    <source>
        <dbReference type="Proteomes" id="UP000002213"/>
    </source>
</evidence>
<dbReference type="SUPFAM" id="SSF52540">
    <property type="entry name" value="P-loop containing nucleoside triphosphate hydrolases"/>
    <property type="match status" value="1"/>
</dbReference>
<feature type="transmembrane region" description="Helical" evidence="12">
    <location>
        <begin position="344"/>
        <end position="362"/>
    </location>
</feature>